<name>A0A9P5PLX3_9AGAR</name>
<protein>
    <submittedName>
        <fullName evidence="1">Uncharacterized protein</fullName>
    </submittedName>
</protein>
<reference evidence="1" key="1">
    <citation type="submission" date="2020-11" db="EMBL/GenBank/DDBJ databases">
        <authorList>
            <consortium name="DOE Joint Genome Institute"/>
            <person name="Ahrendt S."/>
            <person name="Riley R."/>
            <person name="Andreopoulos W."/>
            <person name="Labutti K."/>
            <person name="Pangilinan J."/>
            <person name="Ruiz-Duenas F.J."/>
            <person name="Barrasa J.M."/>
            <person name="Sanchez-Garcia M."/>
            <person name="Camarero S."/>
            <person name="Miyauchi S."/>
            <person name="Serrano A."/>
            <person name="Linde D."/>
            <person name="Babiker R."/>
            <person name="Drula E."/>
            <person name="Ayuso-Fernandez I."/>
            <person name="Pacheco R."/>
            <person name="Padilla G."/>
            <person name="Ferreira P."/>
            <person name="Barriuso J."/>
            <person name="Kellner H."/>
            <person name="Castanera R."/>
            <person name="Alfaro M."/>
            <person name="Ramirez L."/>
            <person name="Pisabarro A.G."/>
            <person name="Kuo A."/>
            <person name="Tritt A."/>
            <person name="Lipzen A."/>
            <person name="He G."/>
            <person name="Yan M."/>
            <person name="Ng V."/>
            <person name="Cullen D."/>
            <person name="Martin F."/>
            <person name="Rosso M.-N."/>
            <person name="Henrissat B."/>
            <person name="Hibbett D."/>
            <person name="Martinez A.T."/>
            <person name="Grigoriev I.V."/>
        </authorList>
    </citation>
    <scope>NUCLEOTIDE SEQUENCE</scope>
    <source>
        <strain evidence="1">AH 40177</strain>
    </source>
</reference>
<organism evidence="1 2">
    <name type="scientific">Rhodocollybia butyracea</name>
    <dbReference type="NCBI Taxonomy" id="206335"/>
    <lineage>
        <taxon>Eukaryota</taxon>
        <taxon>Fungi</taxon>
        <taxon>Dikarya</taxon>
        <taxon>Basidiomycota</taxon>
        <taxon>Agaricomycotina</taxon>
        <taxon>Agaricomycetes</taxon>
        <taxon>Agaricomycetidae</taxon>
        <taxon>Agaricales</taxon>
        <taxon>Marasmiineae</taxon>
        <taxon>Omphalotaceae</taxon>
        <taxon>Rhodocollybia</taxon>
    </lineage>
</organism>
<dbReference type="EMBL" id="JADNRY010000124">
    <property type="protein sequence ID" value="KAF9064420.1"/>
    <property type="molecule type" value="Genomic_DNA"/>
</dbReference>
<accession>A0A9P5PLX3</accession>
<gene>
    <name evidence="1" type="ORF">BDP27DRAFT_1367242</name>
</gene>
<comment type="caution">
    <text evidence="1">The sequence shown here is derived from an EMBL/GenBank/DDBJ whole genome shotgun (WGS) entry which is preliminary data.</text>
</comment>
<dbReference type="Proteomes" id="UP000772434">
    <property type="component" value="Unassembled WGS sequence"/>
</dbReference>
<keyword evidence="2" id="KW-1185">Reference proteome</keyword>
<evidence type="ECO:0000313" key="2">
    <source>
        <dbReference type="Proteomes" id="UP000772434"/>
    </source>
</evidence>
<proteinExistence type="predicted"/>
<dbReference type="AlphaFoldDB" id="A0A9P5PLX3"/>
<evidence type="ECO:0000313" key="1">
    <source>
        <dbReference type="EMBL" id="KAF9064420.1"/>
    </source>
</evidence>
<sequence>MPYPPQTHVSNTPIMHRLANPQYLLPSYVFQKAAEQAIEDHTDALLEEDDLGAEFEFINILKLASPIPYNFYHVESVQKRKQKQQLNEPRTNGNLGWDIEVLLRAGIPQSYSRMNRGDSLFQLNKRQEFGKTRDLFEAEC</sequence>